<dbReference type="AlphaFoldDB" id="A0AAV4RDJ6"/>
<protein>
    <submittedName>
        <fullName evidence="2">TD and POZ domain-containing protein 1</fullName>
    </submittedName>
</protein>
<keyword evidence="3" id="KW-1185">Reference proteome</keyword>
<reference evidence="2 3" key="1">
    <citation type="submission" date="2021-06" db="EMBL/GenBank/DDBJ databases">
        <title>Caerostris extrusa draft genome.</title>
        <authorList>
            <person name="Kono N."/>
            <person name="Arakawa K."/>
        </authorList>
    </citation>
    <scope>NUCLEOTIDE SEQUENCE [LARGE SCALE GENOMIC DNA]</scope>
</reference>
<dbReference type="EMBL" id="BPLR01007791">
    <property type="protein sequence ID" value="GIY19770.1"/>
    <property type="molecule type" value="Genomic_DNA"/>
</dbReference>
<dbReference type="SUPFAM" id="SSF49599">
    <property type="entry name" value="TRAF domain-like"/>
    <property type="match status" value="1"/>
</dbReference>
<dbReference type="Proteomes" id="UP001054945">
    <property type="component" value="Unassembled WGS sequence"/>
</dbReference>
<organism evidence="2 3">
    <name type="scientific">Caerostris extrusa</name>
    <name type="common">Bark spider</name>
    <name type="synonym">Caerostris bankana</name>
    <dbReference type="NCBI Taxonomy" id="172846"/>
    <lineage>
        <taxon>Eukaryota</taxon>
        <taxon>Metazoa</taxon>
        <taxon>Ecdysozoa</taxon>
        <taxon>Arthropoda</taxon>
        <taxon>Chelicerata</taxon>
        <taxon>Arachnida</taxon>
        <taxon>Araneae</taxon>
        <taxon>Araneomorphae</taxon>
        <taxon>Entelegynae</taxon>
        <taxon>Araneoidea</taxon>
        <taxon>Araneidae</taxon>
        <taxon>Caerostris</taxon>
    </lineage>
</organism>
<dbReference type="SMART" id="SM00225">
    <property type="entry name" value="BTB"/>
    <property type="match status" value="1"/>
</dbReference>
<evidence type="ECO:0000313" key="3">
    <source>
        <dbReference type="Proteomes" id="UP001054945"/>
    </source>
</evidence>
<dbReference type="PANTHER" id="PTHR24413">
    <property type="entry name" value="SPECKLE-TYPE POZ PROTEIN"/>
    <property type="match status" value="1"/>
</dbReference>
<accession>A0AAV4RDJ6</accession>
<dbReference type="CDD" id="cd18186">
    <property type="entry name" value="BTB_POZ_ZBTB_KLHL-like"/>
    <property type="match status" value="1"/>
</dbReference>
<dbReference type="InterPro" id="IPR011333">
    <property type="entry name" value="SKP1/BTB/POZ_sf"/>
</dbReference>
<evidence type="ECO:0000259" key="1">
    <source>
        <dbReference type="PROSITE" id="PS50097"/>
    </source>
</evidence>
<dbReference type="Gene3D" id="2.60.210.10">
    <property type="entry name" value="Apoptosis, Tumor Necrosis Factor Receptor Associated Protein 2, Chain A"/>
    <property type="match status" value="1"/>
</dbReference>
<dbReference type="Gene3D" id="3.30.710.10">
    <property type="entry name" value="Potassium Channel Kv1.1, Chain A"/>
    <property type="match status" value="1"/>
</dbReference>
<gene>
    <name evidence="2" type="primary">Tdpoz1_33</name>
    <name evidence="2" type="ORF">CEXT_658651</name>
</gene>
<dbReference type="PROSITE" id="PS50097">
    <property type="entry name" value="BTB"/>
    <property type="match status" value="1"/>
</dbReference>
<name>A0AAV4RDJ6_CAEEX</name>
<proteinExistence type="predicted"/>
<feature type="domain" description="BTB" evidence="1">
    <location>
        <begin position="237"/>
        <end position="298"/>
    </location>
</feature>
<comment type="caution">
    <text evidence="2">The sequence shown here is derived from an EMBL/GenBank/DDBJ whole genome shotgun (WGS) entry which is preliminary data.</text>
</comment>
<evidence type="ECO:0000313" key="2">
    <source>
        <dbReference type="EMBL" id="GIY19770.1"/>
    </source>
</evidence>
<sequence>MASDNNSERKGFTITWIIENFKYSTYRYGEILESPTFVVDTMEETKWRLFLYPVFDDGKEEFQHFTKKETNSRTGLNSTLNDKSIVTLKSLSDWGRRKAFKSDSFRQTLKTSQALSIKFSVLDSNGDAVTCGAAEVYFFFLVKDTKYLLTLTKKEIMRNKSQYLRDGVLSLLYECNFTTGLVYAEIENTNYGWIPHQTANACLPDLKLAESTATTNPSAPSILKRDIELMLHENVLCDVKLRTGAETFPAHWFILSARSAVFRAMFESDMKEKAQYCIHIEDMDAGTVRRLLLYMYTDACVDLQWESALQLYAAADKYQILSLKDECSSFLKANLDAANACEALMIADLHHDEHLYFRDYVIEIQRLNQINCSNYLDSSLEK</sequence>
<dbReference type="Pfam" id="PF00651">
    <property type="entry name" value="BTB"/>
    <property type="match status" value="1"/>
</dbReference>
<dbReference type="InterPro" id="IPR000210">
    <property type="entry name" value="BTB/POZ_dom"/>
</dbReference>
<dbReference type="InterPro" id="IPR008974">
    <property type="entry name" value="TRAF-like"/>
</dbReference>
<dbReference type="SUPFAM" id="SSF54695">
    <property type="entry name" value="POZ domain"/>
    <property type="match status" value="1"/>
</dbReference>